<dbReference type="Pfam" id="PF05954">
    <property type="entry name" value="Phage_GPD"/>
    <property type="match status" value="1"/>
</dbReference>
<dbReference type="Gene3D" id="4.10.220.110">
    <property type="match status" value="1"/>
</dbReference>
<evidence type="ECO:0000256" key="2">
    <source>
        <dbReference type="SAM" id="MobiDB-lite"/>
    </source>
</evidence>
<dbReference type="NCBIfam" id="TIGR03361">
    <property type="entry name" value="VI_Rhs_Vgr"/>
    <property type="match status" value="1"/>
</dbReference>
<name>A0A2M9GSA4_9BURK</name>
<evidence type="ECO:0008006" key="8">
    <source>
        <dbReference type="Google" id="ProtNLM"/>
    </source>
</evidence>
<dbReference type="EMBL" id="CADILE010000033">
    <property type="protein sequence ID" value="CAB3925985.1"/>
    <property type="molecule type" value="Genomic_DNA"/>
</dbReference>
<feature type="domain" description="Gp5/Type VI secretion system Vgr protein OB-fold" evidence="3">
    <location>
        <begin position="462"/>
        <end position="511"/>
    </location>
</feature>
<dbReference type="InterPro" id="IPR017847">
    <property type="entry name" value="T6SS_RhsGE_Vgr_subset"/>
</dbReference>
<organism evidence="6 7">
    <name type="scientific">Achromobacter ruhlandii</name>
    <dbReference type="NCBI Taxonomy" id="72557"/>
    <lineage>
        <taxon>Bacteria</taxon>
        <taxon>Pseudomonadati</taxon>
        <taxon>Pseudomonadota</taxon>
        <taxon>Betaproteobacteria</taxon>
        <taxon>Burkholderiales</taxon>
        <taxon>Alcaligenaceae</taxon>
        <taxon>Achromobacter</taxon>
    </lineage>
</organism>
<dbReference type="Pfam" id="PF13296">
    <property type="entry name" value="T6SS_Vgr"/>
    <property type="match status" value="1"/>
</dbReference>
<evidence type="ECO:0000313" key="7">
    <source>
        <dbReference type="Proteomes" id="UP000494122"/>
    </source>
</evidence>
<dbReference type="Proteomes" id="UP000494122">
    <property type="component" value="Unassembled WGS sequence"/>
</dbReference>
<dbReference type="InterPro" id="IPR028244">
    <property type="entry name" value="T6SS_Rhs_Vgr_dom"/>
</dbReference>
<accession>A0A2M9GSA4</accession>
<feature type="region of interest" description="Disordered" evidence="2">
    <location>
        <begin position="439"/>
        <end position="467"/>
    </location>
</feature>
<dbReference type="InterPro" id="IPR006531">
    <property type="entry name" value="Gp5/Vgr_OB"/>
</dbReference>
<protein>
    <recommendedName>
        <fullName evidence="8">Type VI secretion system tip protein VgrG</fullName>
    </recommendedName>
</protein>
<gene>
    <name evidence="6" type="ORF">LMG3328_05866</name>
</gene>
<evidence type="ECO:0000259" key="3">
    <source>
        <dbReference type="Pfam" id="PF04717"/>
    </source>
</evidence>
<feature type="region of interest" description="Disordered" evidence="2">
    <location>
        <begin position="1259"/>
        <end position="1281"/>
    </location>
</feature>
<evidence type="ECO:0000313" key="6">
    <source>
        <dbReference type="EMBL" id="CAB3925985.1"/>
    </source>
</evidence>
<feature type="domain" description="DUF2345" evidence="4">
    <location>
        <begin position="697"/>
        <end position="845"/>
    </location>
</feature>
<dbReference type="InterPro" id="IPR018769">
    <property type="entry name" value="VgrG2_DUF2345"/>
</dbReference>
<dbReference type="Pfam" id="PF04717">
    <property type="entry name" value="Phage_base_V"/>
    <property type="match status" value="1"/>
</dbReference>
<feature type="domain" description="Putative type VI secretion system Rhs element associated Vgr" evidence="5">
    <location>
        <begin position="540"/>
        <end position="648"/>
    </location>
</feature>
<reference evidence="6 7" key="1">
    <citation type="submission" date="2020-04" db="EMBL/GenBank/DDBJ databases">
        <authorList>
            <person name="De Canck E."/>
        </authorList>
    </citation>
    <scope>NUCLEOTIDE SEQUENCE [LARGE SCALE GENOMIC DNA]</scope>
    <source>
        <strain evidence="6 7">LMG 3328</strain>
    </source>
</reference>
<dbReference type="RefSeq" id="WP_100509212.1">
    <property type="nucleotide sequence ID" value="NZ_CADILE010000033.1"/>
</dbReference>
<dbReference type="InterPro" id="IPR006533">
    <property type="entry name" value="T6SS_Vgr_RhsGE"/>
</dbReference>
<evidence type="ECO:0000259" key="4">
    <source>
        <dbReference type="Pfam" id="PF10106"/>
    </source>
</evidence>
<dbReference type="Pfam" id="PF10106">
    <property type="entry name" value="DUF2345"/>
    <property type="match status" value="1"/>
</dbReference>
<dbReference type="NCBIfam" id="TIGR01646">
    <property type="entry name" value="vgr_GE"/>
    <property type="match status" value="1"/>
</dbReference>
<dbReference type="Gene3D" id="3.55.50.10">
    <property type="entry name" value="Baseplate protein-like domains"/>
    <property type="match status" value="1"/>
</dbReference>
<sequence>MIDRSSPPAGYSSLNVASLSQNARLLRVETPLGEALAVERMHLREGVSELFALTLDCLSSSAELDIESLLGKEISVGLLLADGGQRRWHAVVEGVDALGADGGLARYRLHAAPWLATLRLRRDSFVFQDKSVTDILTDVFADYPLAAFAFEITEPLAPRPVRTQYRETDLDFVLRLMAEAGLSFRFDHQQDEGQADGGGARHRLVVFDARAARPANPAASLRFHRSDATESEDSVTRFGAARALRANTVTRVAWNDRALMAHGAHAESALDAGALPPLEDYDYDGHGRHPDDATAEQLASRGLQAHEARALQFEGGGTARQMLPGHVFALTQHDRYAQGDAAPGDELGGNQYTLLWVEHEAANNLGSQAAQALDTPDLEHGAYRNNFGAQPAAAALLPAWRARPTAPEGVTALVVTAQDASVTTGRDLRVKVQFPWQRGERPLPGGLRHRSHGDDAGNAPGDDRSGTWLRVAGAQAGPNWGAHHLPRQGTEVVVEFLDGDIDQPVVVAQLYNDSDLPPWSAGVDADANHPGTLSGWHSQGLDGSGHTQWLFDDTAGQVRTRLSSSIAASQLGLGYLVQQGADDALRGQWRGTGFELRSDAWTVVRSGQGMLLSANARESARSTQADAQEALLLLRGAQHAAQRIDNLATQSQARALAANEQFNPLIQALDPKADGRYAGSVGGQQAVKASANERSGTDPVERIDGARMLVDAPSSLNLATPASAILHASENLHATAQADGHVAARQTFASASGRSTSLFVQDGGLRAIAANAPVSIHAHTDMLEMLAGQDITITSTTDSIEILANTRITLQAAGGAIVMDGGDILFKGPGMFSVKGASHNLIGPASDAAALPALPSSQVGDPMLVTAELVHRPAAMKQALAASGQALNAAGASDAAASTAASGGSSLGGIGAALASGASAVSNGLSSAADSASGMLGQAKSLANAALKPAQDVAAMARKAVGSATEAGASLASGAAAKAGDMAQSAMASATPSLMGGATPSLMGGAQVMAGNAAQSLMPNGAASLTQGAGDALASAAPMPAGLANAAGAVSQAGEMANQAAKLASAAGMASGAGGSAGTSAASATTGATTSAAASSSGLAAQAAGMTASATGIAAQAAGAMGNASAASALSTASSLTAAGGSGGVGAAIGPVMTRAMGALGDRGAALGSAVNTLLSMPDVNQGNLPAVAGAILGTPGLTDSAVPTVVGAILQSPTISSATLPKVAETIMNIPAVANSPYPGVARRVMEAAGIRLPGAAARPAGQDAGAGADPAPSASTPSVYQARNGAKLQYVNLAEPSERWNDGQALNSLDRQTNKPKIHVRFSKAGQHRFTVKVSPRPGNAVYSAREQSRQPLYREPTQRSYSYVTDADGTKTVDDIALPAAGLNTYLFEVVNDKNQIISTEVVETVRRLYLQEIMLPGPEALPRPHGFQPTATEYARHGVDVVQLPPVSTPGDANSDIFTEAGEARLRQLAGSVYARSQGPAHAPYTIAVCHVDRLASMLPVQPIYVQASAGPGAADREVQFVGADGTVSYLWHNIEPNVDWFLECLFEYTDPAAGVRRVPVPRDRLTPLPFDAAEPKACHAVNIRLAGLVPIPATGRLTLRVRLMESAAAGVAFPDTNLLCVAALSPFEPVTMNYQQETLVHEIGHLIGMVPSGPEWARAHPDEAEMDSSKLDKGPFFYSQMGNHCHFGLPASQADPTHTGACVMFGGDCQSIRYCVHCAKAVRKVDMSRGWSSF</sequence>
<feature type="compositionally biased region" description="Low complexity" evidence="2">
    <location>
        <begin position="1259"/>
        <end position="1277"/>
    </location>
</feature>
<dbReference type="Gene3D" id="2.30.110.50">
    <property type="match status" value="1"/>
</dbReference>
<evidence type="ECO:0000259" key="5">
    <source>
        <dbReference type="Pfam" id="PF13296"/>
    </source>
</evidence>
<dbReference type="InterPro" id="IPR037026">
    <property type="entry name" value="Vgr_OB-fold_dom_sf"/>
</dbReference>
<dbReference type="Gene3D" id="2.40.50.230">
    <property type="entry name" value="Gp5 N-terminal domain"/>
    <property type="match status" value="1"/>
</dbReference>
<dbReference type="SUPFAM" id="SSF69255">
    <property type="entry name" value="gp5 N-terminal domain-like"/>
    <property type="match status" value="1"/>
</dbReference>
<dbReference type="SUPFAM" id="SSF69279">
    <property type="entry name" value="Phage tail proteins"/>
    <property type="match status" value="2"/>
</dbReference>
<comment type="similarity">
    <text evidence="1">Belongs to the VgrG protein family.</text>
</comment>
<proteinExistence type="inferred from homology"/>
<evidence type="ECO:0000256" key="1">
    <source>
        <dbReference type="ARBA" id="ARBA00005558"/>
    </source>
</evidence>